<feature type="binding site" evidence="6">
    <location>
        <position position="409"/>
    </location>
    <ligand>
        <name>Mg(2+)</name>
        <dbReference type="ChEBI" id="CHEBI:18420"/>
        <label>1</label>
    </ligand>
</feature>
<evidence type="ECO:0000256" key="8">
    <source>
        <dbReference type="RuleBase" id="RU362131"/>
    </source>
</evidence>
<dbReference type="InterPro" id="IPR004808">
    <property type="entry name" value="AP_endonuc_1"/>
</dbReference>
<dbReference type="PROSITE" id="PS51435">
    <property type="entry name" value="AP_NUCLEASE_F1_4"/>
    <property type="match status" value="1"/>
</dbReference>
<dbReference type="GO" id="GO:0006284">
    <property type="term" value="P:base-excision repair"/>
    <property type="evidence" value="ECO:0007669"/>
    <property type="project" value="TreeGrafter"/>
</dbReference>
<dbReference type="Gene3D" id="3.60.10.10">
    <property type="entry name" value="Endonuclease/exonuclease/phosphatase"/>
    <property type="match status" value="1"/>
</dbReference>
<dbReference type="GO" id="GO:0046872">
    <property type="term" value="F:metal ion binding"/>
    <property type="evidence" value="ECO:0007669"/>
    <property type="project" value="UniProtKB-KW"/>
</dbReference>
<sequence>MGLLASLKNLSGNQLKQRSLLSHRSVCYCCCWIPLLSSILGSTHAFHNPIQPNRIAPSTTSPLRPFHSSTSRLFLESRRQELEELRVVDLKDRLKERGLKVGGRKAELIDRLLSEPETAAMPRRSPRKAPTDDETKGPEEVVAEEVVVEELVVEEKPKKRARKTKAKTEEDSASAKKTTKQPEQRITEVDVIPKLWSEEKAKENGSYTFKMASWNVAGIRAFVKKQPDALQKLVKDHDIDLLCLQETKLQESHVDDPKMNFRGLLEEQGYKDYWSCSTVKKGYSGTAVFIKERGGKKKAKQPSIGSFFSAKSEDAQEKVGDESSSSLPVSSETLMPTSVTYDLGKSVDNEGRTIIMEYPWATVTNVYVPNSGQTLQRLDYRTKEWDRFFLEFQKKKQQDRKKPVIWLGDLNIAHKAYDVWNDGAKHHVKQAGVTPQERESFTQQLDDGFIDAFRKLHPEAKGHYSYWSQRSGARPVNKGLRLDYFICSPELFEEGSEVVVRDSYMLYDYLGSDHGPVVLELEIKSK</sequence>
<accession>A0AAD2G983</accession>
<keyword evidence="3" id="KW-0378">Hydrolase</keyword>
<dbReference type="AlphaFoldDB" id="A0AAD2G983"/>
<keyword evidence="2 6" id="KW-0479">Metal-binding</keyword>
<dbReference type="PROSITE" id="PS50800">
    <property type="entry name" value="SAP"/>
    <property type="match status" value="1"/>
</dbReference>
<evidence type="ECO:0000313" key="12">
    <source>
        <dbReference type="Proteomes" id="UP001295423"/>
    </source>
</evidence>
<dbReference type="Gene3D" id="1.10.720.30">
    <property type="entry name" value="SAP domain"/>
    <property type="match status" value="1"/>
</dbReference>
<protein>
    <recommendedName>
        <fullName evidence="8">DNA-(apurinic or apyrimidinic site) endonuclease</fullName>
        <ecNumber evidence="8">3.1.-.-</ecNumber>
    </recommendedName>
</protein>
<feature type="active site" evidence="5">
    <location>
        <position position="367"/>
    </location>
</feature>
<dbReference type="Proteomes" id="UP001295423">
    <property type="component" value="Unassembled WGS sequence"/>
</dbReference>
<evidence type="ECO:0000256" key="1">
    <source>
        <dbReference type="ARBA" id="ARBA00007092"/>
    </source>
</evidence>
<comment type="cofactor">
    <cofactor evidence="6 8">
        <name>Mg(2+)</name>
        <dbReference type="ChEBI" id="CHEBI:18420"/>
    </cofactor>
    <cofactor evidence="6 8">
        <name>Mn(2+)</name>
        <dbReference type="ChEBI" id="CHEBI:29035"/>
    </cofactor>
    <text evidence="6 8">Probably binds two magnesium or manganese ions per subunit.</text>
</comment>
<keyword evidence="8" id="KW-0227">DNA damage</keyword>
<feature type="active site" description="Proton acceptor" evidence="5">
    <location>
        <position position="514"/>
    </location>
</feature>
<feature type="site" description="Interaction with DNA substrate" evidence="7">
    <location>
        <position position="514"/>
    </location>
</feature>
<evidence type="ECO:0000256" key="4">
    <source>
        <dbReference type="ARBA" id="ARBA00022842"/>
    </source>
</evidence>
<keyword evidence="4 6" id="KW-0460">Magnesium</keyword>
<dbReference type="GO" id="GO:0005634">
    <property type="term" value="C:nucleus"/>
    <property type="evidence" value="ECO:0007669"/>
    <property type="project" value="TreeGrafter"/>
</dbReference>
<feature type="domain" description="SAP" evidence="10">
    <location>
        <begin position="82"/>
        <end position="116"/>
    </location>
</feature>
<feature type="binding site" evidence="6">
    <location>
        <position position="513"/>
    </location>
    <ligand>
        <name>Mg(2+)</name>
        <dbReference type="ChEBI" id="CHEBI:18420"/>
        <label>1</label>
    </ligand>
</feature>
<feature type="compositionally biased region" description="Basic and acidic residues" evidence="9">
    <location>
        <begin position="166"/>
        <end position="183"/>
    </location>
</feature>
<comment type="caution">
    <text evidence="11">The sequence shown here is derived from an EMBL/GenBank/DDBJ whole genome shotgun (WGS) entry which is preliminary data.</text>
</comment>
<feature type="region of interest" description="Disordered" evidence="9">
    <location>
        <begin position="311"/>
        <end position="330"/>
    </location>
</feature>
<evidence type="ECO:0000313" key="11">
    <source>
        <dbReference type="EMBL" id="CAJ1966691.1"/>
    </source>
</evidence>
<feature type="binding site" evidence="6">
    <location>
        <position position="246"/>
    </location>
    <ligand>
        <name>Mg(2+)</name>
        <dbReference type="ChEBI" id="CHEBI:18420"/>
        <label>1</label>
    </ligand>
</feature>
<dbReference type="CDD" id="cd09087">
    <property type="entry name" value="Ape1-like_AP-endo"/>
    <property type="match status" value="1"/>
</dbReference>
<keyword evidence="6" id="KW-0464">Manganese</keyword>
<feature type="compositionally biased region" description="Basic and acidic residues" evidence="9">
    <location>
        <begin position="311"/>
        <end position="321"/>
    </location>
</feature>
<feature type="binding site" evidence="6">
    <location>
        <position position="215"/>
    </location>
    <ligand>
        <name>Mg(2+)</name>
        <dbReference type="ChEBI" id="CHEBI:18420"/>
        <label>1</label>
    </ligand>
</feature>
<feature type="binding site" evidence="6">
    <location>
        <position position="514"/>
    </location>
    <ligand>
        <name>Mg(2+)</name>
        <dbReference type="ChEBI" id="CHEBI:18420"/>
        <label>1</label>
    </ligand>
</feature>
<dbReference type="GO" id="GO:0008311">
    <property type="term" value="F:double-stranded DNA 3'-5' DNA exonuclease activity"/>
    <property type="evidence" value="ECO:0007669"/>
    <property type="project" value="TreeGrafter"/>
</dbReference>
<evidence type="ECO:0000256" key="6">
    <source>
        <dbReference type="PIRSR" id="PIRSR604808-2"/>
    </source>
</evidence>
<organism evidence="11 12">
    <name type="scientific">Cylindrotheca closterium</name>
    <dbReference type="NCBI Taxonomy" id="2856"/>
    <lineage>
        <taxon>Eukaryota</taxon>
        <taxon>Sar</taxon>
        <taxon>Stramenopiles</taxon>
        <taxon>Ochrophyta</taxon>
        <taxon>Bacillariophyta</taxon>
        <taxon>Bacillariophyceae</taxon>
        <taxon>Bacillariophycidae</taxon>
        <taxon>Bacillariales</taxon>
        <taxon>Bacillariaceae</taxon>
        <taxon>Cylindrotheca</taxon>
    </lineage>
</organism>
<feature type="site" description="Transition state stabilizer" evidence="7">
    <location>
        <position position="411"/>
    </location>
</feature>
<dbReference type="InterPro" id="IPR005135">
    <property type="entry name" value="Endo/exonuclease/phosphatase"/>
</dbReference>
<evidence type="ECO:0000256" key="9">
    <source>
        <dbReference type="SAM" id="MobiDB-lite"/>
    </source>
</evidence>
<dbReference type="SMART" id="SM00513">
    <property type="entry name" value="SAP"/>
    <property type="match status" value="1"/>
</dbReference>
<dbReference type="EMBL" id="CAKOGP040002313">
    <property type="protein sequence ID" value="CAJ1966691.1"/>
    <property type="molecule type" value="Genomic_DNA"/>
</dbReference>
<gene>
    <name evidence="11" type="ORF">CYCCA115_LOCUS22274</name>
</gene>
<feature type="region of interest" description="Disordered" evidence="9">
    <location>
        <begin position="157"/>
        <end position="183"/>
    </location>
</feature>
<proteinExistence type="inferred from homology"/>
<feature type="site" description="Important for catalytic activity" evidence="7">
    <location>
        <position position="483"/>
    </location>
</feature>
<dbReference type="Pfam" id="PF03372">
    <property type="entry name" value="Exo_endo_phos"/>
    <property type="match status" value="1"/>
</dbReference>
<dbReference type="PANTHER" id="PTHR22748">
    <property type="entry name" value="AP ENDONUCLEASE"/>
    <property type="match status" value="1"/>
</dbReference>
<evidence type="ECO:0000256" key="3">
    <source>
        <dbReference type="ARBA" id="ARBA00022801"/>
    </source>
</evidence>
<feature type="compositionally biased region" description="Basic and acidic residues" evidence="9">
    <location>
        <begin position="129"/>
        <end position="139"/>
    </location>
</feature>
<evidence type="ECO:0000256" key="2">
    <source>
        <dbReference type="ARBA" id="ARBA00022723"/>
    </source>
</evidence>
<keyword evidence="12" id="KW-1185">Reference proteome</keyword>
<name>A0AAD2G983_9STRA</name>
<dbReference type="Pfam" id="PF02037">
    <property type="entry name" value="SAP"/>
    <property type="match status" value="1"/>
</dbReference>
<dbReference type="InterPro" id="IPR036361">
    <property type="entry name" value="SAP_dom_sf"/>
</dbReference>
<feature type="binding site" evidence="6">
    <location>
        <position position="411"/>
    </location>
    <ligand>
        <name>Mg(2+)</name>
        <dbReference type="ChEBI" id="CHEBI:18420"/>
        <label>1</label>
    </ligand>
</feature>
<dbReference type="PANTHER" id="PTHR22748:SF6">
    <property type="entry name" value="DNA-(APURINIC OR APYRIMIDINIC SITE) ENDONUCLEASE"/>
    <property type="match status" value="1"/>
</dbReference>
<dbReference type="InterPro" id="IPR036691">
    <property type="entry name" value="Endo/exonu/phosph_ase_sf"/>
</dbReference>
<dbReference type="NCBIfam" id="TIGR00633">
    <property type="entry name" value="xth"/>
    <property type="match status" value="1"/>
</dbReference>
<dbReference type="InterPro" id="IPR003034">
    <property type="entry name" value="SAP_dom"/>
</dbReference>
<keyword evidence="8" id="KW-0234">DNA repair</keyword>
<evidence type="ECO:0000256" key="5">
    <source>
        <dbReference type="PIRSR" id="PIRSR604808-1"/>
    </source>
</evidence>
<dbReference type="SUPFAM" id="SSF68906">
    <property type="entry name" value="SAP domain"/>
    <property type="match status" value="1"/>
</dbReference>
<feature type="region of interest" description="Disordered" evidence="9">
    <location>
        <begin position="113"/>
        <end position="139"/>
    </location>
</feature>
<comment type="similarity">
    <text evidence="1 8">Belongs to the DNA repair enzymes AP/ExoA family.</text>
</comment>
<dbReference type="EC" id="3.1.-.-" evidence="8"/>
<evidence type="ECO:0000256" key="7">
    <source>
        <dbReference type="PIRSR" id="PIRSR604808-3"/>
    </source>
</evidence>
<feature type="active site" description="Proton donor/acceptor" evidence="5">
    <location>
        <position position="409"/>
    </location>
</feature>
<dbReference type="GO" id="GO:0003906">
    <property type="term" value="F:DNA-(apurinic or apyrimidinic site) endonuclease activity"/>
    <property type="evidence" value="ECO:0007669"/>
    <property type="project" value="TreeGrafter"/>
</dbReference>
<dbReference type="SUPFAM" id="SSF56219">
    <property type="entry name" value="DNase I-like"/>
    <property type="match status" value="1"/>
</dbReference>
<evidence type="ECO:0000259" key="10">
    <source>
        <dbReference type="PROSITE" id="PS50800"/>
    </source>
</evidence>
<dbReference type="GO" id="GO:0008081">
    <property type="term" value="F:phosphoric diester hydrolase activity"/>
    <property type="evidence" value="ECO:0007669"/>
    <property type="project" value="TreeGrafter"/>
</dbReference>
<reference evidence="11" key="1">
    <citation type="submission" date="2023-08" db="EMBL/GenBank/DDBJ databases">
        <authorList>
            <person name="Audoor S."/>
            <person name="Bilcke G."/>
        </authorList>
    </citation>
    <scope>NUCLEOTIDE SEQUENCE</scope>
</reference>